<protein>
    <submittedName>
        <fullName evidence="2">Uncharacterized protein</fullName>
    </submittedName>
</protein>
<dbReference type="AlphaFoldDB" id="A0A1H3QU37"/>
<feature type="region of interest" description="Disordered" evidence="1">
    <location>
        <begin position="257"/>
        <end position="304"/>
    </location>
</feature>
<feature type="region of interest" description="Disordered" evidence="1">
    <location>
        <begin position="140"/>
        <end position="187"/>
    </location>
</feature>
<evidence type="ECO:0000313" key="2">
    <source>
        <dbReference type="EMBL" id="SDZ16219.1"/>
    </source>
</evidence>
<feature type="compositionally biased region" description="Basic and acidic residues" evidence="1">
    <location>
        <begin position="45"/>
        <end position="55"/>
    </location>
</feature>
<dbReference type="EMBL" id="FNOK01000049">
    <property type="protein sequence ID" value="SDZ16219.1"/>
    <property type="molecule type" value="Genomic_DNA"/>
</dbReference>
<sequence>MHRRLGRGQSPPPERPLRQDCAASPTHSLPPRQRIRPAPPTPGAPRREPHQEAHRPLARRAAPPSPPHCQYVLATYASGRRSRAGVVATHAEPAERYVPGSADPRSYILWDQARNAACPCHAITDNKVAFTLSMPRTQFAATRPAARPPTRPVHHRSPSDTAARQPTPPQPPATRRPQTTRDSKAAYGHCQASTGINLSSIYRDCTPPALRACLDFLYFIKGGPCGAACLLYASHDEAADLPVCKPGQAVDGRPGVRLAALTGPGRPSTATGRERKGRRPRHGASGRQAAPQKPPRWRSEPRMS</sequence>
<reference evidence="3" key="1">
    <citation type="submission" date="2016-10" db="EMBL/GenBank/DDBJ databases">
        <authorList>
            <person name="Varghese N."/>
            <person name="Submissions S."/>
        </authorList>
    </citation>
    <scope>NUCLEOTIDE SEQUENCE [LARGE SCALE GENOMIC DNA]</scope>
    <source>
        <strain evidence="3">CGMCC 4.3530</strain>
    </source>
</reference>
<feature type="compositionally biased region" description="Basic residues" evidence="1">
    <location>
        <begin position="275"/>
        <end position="284"/>
    </location>
</feature>
<gene>
    <name evidence="2" type="ORF">SAMN05216215_104948</name>
</gene>
<evidence type="ECO:0000313" key="3">
    <source>
        <dbReference type="Proteomes" id="UP000199529"/>
    </source>
</evidence>
<name>A0A1H3QU37_9PSEU</name>
<feature type="region of interest" description="Disordered" evidence="1">
    <location>
        <begin position="1"/>
        <end position="68"/>
    </location>
</feature>
<proteinExistence type="predicted"/>
<organism evidence="2 3">
    <name type="scientific">Saccharopolyspora shandongensis</name>
    <dbReference type="NCBI Taxonomy" id="418495"/>
    <lineage>
        <taxon>Bacteria</taxon>
        <taxon>Bacillati</taxon>
        <taxon>Actinomycetota</taxon>
        <taxon>Actinomycetes</taxon>
        <taxon>Pseudonocardiales</taxon>
        <taxon>Pseudonocardiaceae</taxon>
        <taxon>Saccharopolyspora</taxon>
    </lineage>
</organism>
<keyword evidence="3" id="KW-1185">Reference proteome</keyword>
<accession>A0A1H3QU37</accession>
<evidence type="ECO:0000256" key="1">
    <source>
        <dbReference type="SAM" id="MobiDB-lite"/>
    </source>
</evidence>
<dbReference type="Proteomes" id="UP000199529">
    <property type="component" value="Unassembled WGS sequence"/>
</dbReference>